<dbReference type="GO" id="GO:0003700">
    <property type="term" value="F:DNA-binding transcription factor activity"/>
    <property type="evidence" value="ECO:0007669"/>
    <property type="project" value="InterPro"/>
</dbReference>
<protein>
    <submittedName>
        <fullName evidence="10">CYCLOIDEA-like protein</fullName>
    </submittedName>
</protein>
<dbReference type="InterPro" id="IPR017887">
    <property type="entry name" value="TF_TCP_subgr"/>
</dbReference>
<evidence type="ECO:0000313" key="10">
    <source>
        <dbReference type="EMBL" id="AED98894.1"/>
    </source>
</evidence>
<evidence type="ECO:0000256" key="3">
    <source>
        <dbReference type="ARBA" id="ARBA00023015"/>
    </source>
</evidence>
<keyword evidence="4" id="KW-0238">DNA-binding</keyword>
<name>H6TFY1_HELAN</name>
<dbReference type="PANTHER" id="PTHR31072:SF224">
    <property type="entry name" value="TRANSCRIPTION FACTOR TCP1"/>
    <property type="match status" value="1"/>
</dbReference>
<evidence type="ECO:0000256" key="4">
    <source>
        <dbReference type="ARBA" id="ARBA00023125"/>
    </source>
</evidence>
<keyword evidence="3" id="KW-0805">Transcription regulation</keyword>
<evidence type="ECO:0000256" key="6">
    <source>
        <dbReference type="ARBA" id="ARBA00023242"/>
    </source>
</evidence>
<comment type="subcellular location">
    <subcellularLocation>
        <location evidence="1">Nucleus</location>
    </subcellularLocation>
</comment>
<dbReference type="PANTHER" id="PTHR31072">
    <property type="entry name" value="TRANSCRIPTION FACTOR TCP4-RELATED"/>
    <property type="match status" value="1"/>
</dbReference>
<sequence>MNLYLNFFVNYYCYCFFHFQITMFSSNPFPQIPSPIHVSHPFNSFFDLERNDVYFNHHEDNNNPFVSGDSFLHSYSSFAPQPSTLPPVTDYIPSNAQELDSQNQLLDHEGSGLQYCDNYSDLLESVVYPSKKKVAISKKDGHSKIYTAQGPRDRRVRLSIDIARKFFVLQDLLGFDKASKTLDWLFTKSKKAIKELIEETKHSSSSTVSTNQCEMAFLETIKGGSGSDEDKGQKMSALRFLDGEKKKMTQKCKSGFHASLARGQSRAEARARARERTKQKLRIKELDNDLKKIPDDYPCHALSPSNTTLQSNSWGQFESQSDYNDILHGSMLEQRFSVSSSTLYMICALVTFKSILLLIFIC</sequence>
<dbReference type="InterPro" id="IPR017888">
    <property type="entry name" value="CYC/TB1_R_domain"/>
</dbReference>
<keyword evidence="7" id="KW-0472">Membrane</keyword>
<keyword evidence="5" id="KW-0804">Transcription</keyword>
<reference evidence="10" key="1">
    <citation type="journal article" date="2012" name="PLoS Genet.">
        <title>Genetic Analysis of Floral Symmetry in Van Gogh's Sunflowers Reveals Independent Recruitment of CYCLOIDEA Genes in the Asteraceae.</title>
        <authorList>
            <person name="Chapman M.A."/>
            <person name="Tang S."/>
            <person name="Draeger D."/>
            <person name="Nambeesan S."/>
            <person name="Shaffer H."/>
            <person name="Barb J.G."/>
            <person name="Knapp S.J."/>
            <person name="Burke J.M."/>
        </authorList>
    </citation>
    <scope>NUCLEOTIDE SEQUENCE</scope>
</reference>
<keyword evidence="7" id="KW-1133">Transmembrane helix</keyword>
<keyword evidence="7" id="KW-0812">Transmembrane</keyword>
<evidence type="ECO:0000256" key="2">
    <source>
        <dbReference type="ARBA" id="ARBA00022473"/>
    </source>
</evidence>
<evidence type="ECO:0000256" key="7">
    <source>
        <dbReference type="SAM" id="Phobius"/>
    </source>
</evidence>
<accession>H6TFY1</accession>
<dbReference type="EMBL" id="HQ891028">
    <property type="protein sequence ID" value="AED98894.1"/>
    <property type="molecule type" value="Genomic_DNA"/>
</dbReference>
<dbReference type="GO" id="GO:0005634">
    <property type="term" value="C:nucleus"/>
    <property type="evidence" value="ECO:0007669"/>
    <property type="project" value="UniProtKB-SubCell"/>
</dbReference>
<evidence type="ECO:0000259" key="8">
    <source>
        <dbReference type="PROSITE" id="PS51369"/>
    </source>
</evidence>
<dbReference type="Pfam" id="PF03634">
    <property type="entry name" value="TCP"/>
    <property type="match status" value="1"/>
</dbReference>
<dbReference type="PROSITE" id="PS51370">
    <property type="entry name" value="R"/>
    <property type="match status" value="1"/>
</dbReference>
<keyword evidence="2" id="KW-0217">Developmental protein</keyword>
<dbReference type="InterPro" id="IPR005333">
    <property type="entry name" value="Transcription_factor_TCP"/>
</dbReference>
<dbReference type="PROSITE" id="PS51369">
    <property type="entry name" value="TCP"/>
    <property type="match status" value="1"/>
</dbReference>
<feature type="domain" description="TCP" evidence="8">
    <location>
        <begin position="138"/>
        <end position="196"/>
    </location>
</feature>
<proteinExistence type="predicted"/>
<dbReference type="AlphaFoldDB" id="H6TFY1"/>
<organism evidence="10">
    <name type="scientific">Helianthus annuus</name>
    <name type="common">Common sunflower</name>
    <dbReference type="NCBI Taxonomy" id="4232"/>
    <lineage>
        <taxon>Eukaryota</taxon>
        <taxon>Viridiplantae</taxon>
        <taxon>Streptophyta</taxon>
        <taxon>Embryophyta</taxon>
        <taxon>Tracheophyta</taxon>
        <taxon>Spermatophyta</taxon>
        <taxon>Magnoliopsida</taxon>
        <taxon>eudicotyledons</taxon>
        <taxon>Gunneridae</taxon>
        <taxon>Pentapetalae</taxon>
        <taxon>asterids</taxon>
        <taxon>campanulids</taxon>
        <taxon>Asterales</taxon>
        <taxon>Asteraceae</taxon>
        <taxon>Asteroideae</taxon>
        <taxon>Heliantheae alliance</taxon>
        <taxon>Heliantheae</taxon>
        <taxon>Helianthus</taxon>
    </lineage>
</organism>
<feature type="domain" description="R" evidence="9">
    <location>
        <begin position="263"/>
        <end position="280"/>
    </location>
</feature>
<gene>
    <name evidence="10" type="primary">cyc2c</name>
</gene>
<feature type="transmembrane region" description="Helical" evidence="7">
    <location>
        <begin position="343"/>
        <end position="361"/>
    </location>
</feature>
<keyword evidence="6" id="KW-0539">Nucleus</keyword>
<evidence type="ECO:0000256" key="5">
    <source>
        <dbReference type="ARBA" id="ARBA00023163"/>
    </source>
</evidence>
<evidence type="ECO:0000259" key="9">
    <source>
        <dbReference type="PROSITE" id="PS51370"/>
    </source>
</evidence>
<evidence type="ECO:0000256" key="1">
    <source>
        <dbReference type="ARBA" id="ARBA00004123"/>
    </source>
</evidence>
<dbReference type="GO" id="GO:0003677">
    <property type="term" value="F:DNA binding"/>
    <property type="evidence" value="ECO:0007669"/>
    <property type="project" value="UniProtKB-KW"/>
</dbReference>